<name>A0A5D3KSJ2_9BRAD</name>
<feature type="binding site" evidence="3">
    <location>
        <position position="236"/>
    </location>
    <ligand>
        <name>Mn(2+)</name>
        <dbReference type="ChEBI" id="CHEBI:29035"/>
        <label>1</label>
    </ligand>
</feature>
<dbReference type="GO" id="GO:0046872">
    <property type="term" value="F:metal ion binding"/>
    <property type="evidence" value="ECO:0007669"/>
    <property type="project" value="UniProtKB-KW"/>
</dbReference>
<comment type="cofactor">
    <cofactor evidence="3">
        <name>Mn(2+)</name>
        <dbReference type="ChEBI" id="CHEBI:29035"/>
    </cofactor>
    <text evidence="3">Binds 2 manganese ions per subunit.</text>
</comment>
<keyword evidence="2" id="KW-0378">Hydrolase</keyword>
<dbReference type="PROSITE" id="PS51409">
    <property type="entry name" value="ARGINASE_2"/>
    <property type="match status" value="1"/>
</dbReference>
<dbReference type="OrthoDB" id="9788689at2"/>
<comment type="caution">
    <text evidence="5">The sequence shown here is derived from an EMBL/GenBank/DDBJ whole genome shotgun (WGS) entry which is preliminary data.</text>
</comment>
<accession>A0A5D3KSJ2</accession>
<dbReference type="RefSeq" id="WP_148772757.1">
    <property type="nucleotide sequence ID" value="NZ_VSSS01000024.1"/>
</dbReference>
<feature type="binding site" evidence="3">
    <location>
        <position position="128"/>
    </location>
    <ligand>
        <name>Mn(2+)</name>
        <dbReference type="ChEBI" id="CHEBI:29035"/>
        <label>1</label>
    </ligand>
</feature>
<sequence>MPRVNRPYVGIPSFLRSRICEDLSTLDAAIAVLGVPFDEGSPFMPGSRLAPRALREHSLRFYGSGEGYYDPETRREYLVEEMSKGLIADVGDVDIHPANAPRTFENITAMVRGILERGALPVVLGGDHSITYPIFRAFQEKLHVIHFDAHTDYAPFENDLTITNSHAFRHIAGMDNTLSLTQVGIRSLRHSPAQVEEVIAGGNRVIPMGEFRQIGPQGIADLLPAGSRVYVSIDVDAMDMSLVPGCVSAEPNGLTYPELRDSLKAIAERHDIAGFDFVEVNPPLDVGTGVTAYLGALTVIEFLGHICAQPRWAARRSARLAA</sequence>
<feature type="binding site" evidence="3">
    <location>
        <position position="234"/>
    </location>
    <ligand>
        <name>Mn(2+)</name>
        <dbReference type="ChEBI" id="CHEBI:29035"/>
        <label>2</label>
    </ligand>
</feature>
<dbReference type="SUPFAM" id="SSF52768">
    <property type="entry name" value="Arginase/deacetylase"/>
    <property type="match status" value="1"/>
</dbReference>
<protein>
    <submittedName>
        <fullName evidence="5">Arginase</fullName>
    </submittedName>
</protein>
<feature type="binding site" evidence="3">
    <location>
        <position position="152"/>
    </location>
    <ligand>
        <name>Mn(2+)</name>
        <dbReference type="ChEBI" id="CHEBI:29035"/>
        <label>1</label>
    </ligand>
</feature>
<keyword evidence="3" id="KW-0464">Manganese</keyword>
<dbReference type="AlphaFoldDB" id="A0A5D3KSJ2"/>
<dbReference type="GO" id="GO:0008783">
    <property type="term" value="F:agmatinase activity"/>
    <property type="evidence" value="ECO:0007669"/>
    <property type="project" value="TreeGrafter"/>
</dbReference>
<evidence type="ECO:0000256" key="2">
    <source>
        <dbReference type="ARBA" id="ARBA00022801"/>
    </source>
</evidence>
<evidence type="ECO:0000256" key="1">
    <source>
        <dbReference type="ARBA" id="ARBA00022723"/>
    </source>
</evidence>
<keyword evidence="1 3" id="KW-0479">Metal-binding</keyword>
<dbReference type="PIRSF" id="PIRSF036979">
    <property type="entry name" value="Arginase"/>
    <property type="match status" value="1"/>
</dbReference>
<dbReference type="EMBL" id="VSSS01000024">
    <property type="protein sequence ID" value="TYL95467.1"/>
    <property type="molecule type" value="Genomic_DNA"/>
</dbReference>
<gene>
    <name evidence="5" type="ORF">FXB40_13915</name>
</gene>
<evidence type="ECO:0000256" key="3">
    <source>
        <dbReference type="PIRSR" id="PIRSR036979-1"/>
    </source>
</evidence>
<proteinExistence type="inferred from homology"/>
<dbReference type="GO" id="GO:0033389">
    <property type="term" value="P:putrescine biosynthetic process from arginine, via agmatine"/>
    <property type="evidence" value="ECO:0007669"/>
    <property type="project" value="TreeGrafter"/>
</dbReference>
<comment type="similarity">
    <text evidence="4">Belongs to the arginase family.</text>
</comment>
<dbReference type="InterPro" id="IPR006035">
    <property type="entry name" value="Ureohydrolase"/>
</dbReference>
<dbReference type="Pfam" id="PF00491">
    <property type="entry name" value="Arginase"/>
    <property type="match status" value="1"/>
</dbReference>
<evidence type="ECO:0000313" key="5">
    <source>
        <dbReference type="EMBL" id="TYL95467.1"/>
    </source>
</evidence>
<dbReference type="PANTHER" id="PTHR11358">
    <property type="entry name" value="ARGINASE/AGMATINASE"/>
    <property type="match status" value="1"/>
</dbReference>
<reference evidence="5 6" key="1">
    <citation type="submission" date="2019-08" db="EMBL/GenBank/DDBJ databases">
        <title>Bradyrhizobium hipponensis sp. nov., a rhizobium isolated from a Lupinus angustifolius root nodule in Tunisia.</title>
        <authorList>
            <person name="Off K."/>
            <person name="Rejili M."/>
            <person name="Mars M."/>
            <person name="Brachmann A."/>
            <person name="Marin M."/>
        </authorList>
    </citation>
    <scope>NUCLEOTIDE SEQUENCE [LARGE SCALE GENOMIC DNA]</scope>
    <source>
        <strain evidence="5 6">CTAW71</strain>
    </source>
</reference>
<dbReference type="PANTHER" id="PTHR11358:SF26">
    <property type="entry name" value="GUANIDINO ACID HYDROLASE, MITOCHONDRIAL"/>
    <property type="match status" value="1"/>
</dbReference>
<keyword evidence="6" id="KW-1185">Reference proteome</keyword>
<organism evidence="5 6">
    <name type="scientific">Bradyrhizobium rifense</name>
    <dbReference type="NCBI Taxonomy" id="515499"/>
    <lineage>
        <taxon>Bacteria</taxon>
        <taxon>Pseudomonadati</taxon>
        <taxon>Pseudomonadota</taxon>
        <taxon>Alphaproteobacteria</taxon>
        <taxon>Hyphomicrobiales</taxon>
        <taxon>Nitrobacteraceae</taxon>
        <taxon>Bradyrhizobium</taxon>
    </lineage>
</organism>
<feature type="binding site" evidence="3">
    <location>
        <position position="150"/>
    </location>
    <ligand>
        <name>Mn(2+)</name>
        <dbReference type="ChEBI" id="CHEBI:29035"/>
        <label>1</label>
    </ligand>
</feature>
<evidence type="ECO:0000256" key="4">
    <source>
        <dbReference type="PROSITE-ProRule" id="PRU00742"/>
    </source>
</evidence>
<feature type="binding site" evidence="3">
    <location>
        <position position="148"/>
    </location>
    <ligand>
        <name>Mn(2+)</name>
        <dbReference type="ChEBI" id="CHEBI:29035"/>
        <label>1</label>
    </ligand>
</feature>
<dbReference type="Proteomes" id="UP000324758">
    <property type="component" value="Unassembled WGS sequence"/>
</dbReference>
<evidence type="ECO:0000313" key="6">
    <source>
        <dbReference type="Proteomes" id="UP000324758"/>
    </source>
</evidence>
<dbReference type="InterPro" id="IPR023696">
    <property type="entry name" value="Ureohydrolase_dom_sf"/>
</dbReference>
<dbReference type="Gene3D" id="3.40.800.10">
    <property type="entry name" value="Ureohydrolase domain"/>
    <property type="match status" value="1"/>
</dbReference>